<dbReference type="InterPro" id="IPR052013">
    <property type="entry name" value="Mouse_KLRs"/>
</dbReference>
<dbReference type="InterPro" id="IPR033992">
    <property type="entry name" value="NKR-like_CTLD"/>
</dbReference>
<dbReference type="PROSITE" id="PS50041">
    <property type="entry name" value="C_TYPE_LECTIN_2"/>
    <property type="match status" value="1"/>
</dbReference>
<evidence type="ECO:0000256" key="9">
    <source>
        <dbReference type="ARBA" id="ARBA00023170"/>
    </source>
</evidence>
<evidence type="ECO:0000256" key="8">
    <source>
        <dbReference type="ARBA" id="ARBA00023157"/>
    </source>
</evidence>
<proteinExistence type="predicted"/>
<keyword evidence="13" id="KW-1185">Reference proteome</keyword>
<dbReference type="PANTHER" id="PTHR46329">
    <property type="entry name" value="KILLER CELL LECTIN-LIKE RECEPTOR 2"/>
    <property type="match status" value="1"/>
</dbReference>
<keyword evidence="5" id="KW-0735">Signal-anchor</keyword>
<dbReference type="GeneID" id="101388598"/>
<keyword evidence="8" id="KW-1015">Disulfide bond</keyword>
<keyword evidence="9" id="KW-0675">Receptor</keyword>
<evidence type="ECO:0000256" key="6">
    <source>
        <dbReference type="ARBA" id="ARBA00022989"/>
    </source>
</evidence>
<organism evidence="13 14">
    <name type="scientific">Ceratotherium simum simum</name>
    <name type="common">Southern white rhinoceros</name>
    <dbReference type="NCBI Taxonomy" id="73337"/>
    <lineage>
        <taxon>Eukaryota</taxon>
        <taxon>Metazoa</taxon>
        <taxon>Chordata</taxon>
        <taxon>Craniata</taxon>
        <taxon>Vertebrata</taxon>
        <taxon>Euteleostomi</taxon>
        <taxon>Mammalia</taxon>
        <taxon>Eutheria</taxon>
        <taxon>Laurasiatheria</taxon>
        <taxon>Perissodactyla</taxon>
        <taxon>Rhinocerotidae</taxon>
        <taxon>Ceratotherium</taxon>
    </lineage>
</organism>
<evidence type="ECO:0000256" key="10">
    <source>
        <dbReference type="ARBA" id="ARBA00023180"/>
    </source>
</evidence>
<dbReference type="SUPFAM" id="SSF56436">
    <property type="entry name" value="C-type lectin-like"/>
    <property type="match status" value="1"/>
</dbReference>
<evidence type="ECO:0000259" key="12">
    <source>
        <dbReference type="PROSITE" id="PS50041"/>
    </source>
</evidence>
<keyword evidence="2 11" id="KW-0812">Transmembrane</keyword>
<accession>A0ABM1D4S7</accession>
<dbReference type="InterPro" id="IPR016186">
    <property type="entry name" value="C-type_lectin-like/link_sf"/>
</dbReference>
<dbReference type="Proteomes" id="UP000694910">
    <property type="component" value="Unplaced"/>
</dbReference>
<dbReference type="InterPro" id="IPR001304">
    <property type="entry name" value="C-type_lectin-like"/>
</dbReference>
<keyword evidence="10" id="KW-0325">Glycoprotein</keyword>
<dbReference type="InterPro" id="IPR013600">
    <property type="entry name" value="Ly49_N"/>
</dbReference>
<feature type="transmembrane region" description="Helical" evidence="11">
    <location>
        <begin position="42"/>
        <end position="66"/>
    </location>
</feature>
<keyword evidence="4" id="KW-0130">Cell adhesion</keyword>
<dbReference type="PANTHER" id="PTHR46329:SF1">
    <property type="entry name" value="KILLER CELL LECTIN-LIKE RECEPTOR 2"/>
    <property type="match status" value="1"/>
</dbReference>
<evidence type="ECO:0000256" key="4">
    <source>
        <dbReference type="ARBA" id="ARBA00022889"/>
    </source>
</evidence>
<evidence type="ECO:0000256" key="2">
    <source>
        <dbReference type="ARBA" id="ARBA00022692"/>
    </source>
</evidence>
<dbReference type="Pfam" id="PF00059">
    <property type="entry name" value="Lectin_C"/>
    <property type="match status" value="1"/>
</dbReference>
<keyword evidence="6 11" id="KW-1133">Transmembrane helix</keyword>
<dbReference type="RefSeq" id="XP_014646808.1">
    <property type="nucleotide sequence ID" value="XM_014791322.1"/>
</dbReference>
<dbReference type="InterPro" id="IPR016187">
    <property type="entry name" value="CTDL_fold"/>
</dbReference>
<evidence type="ECO:0000256" key="5">
    <source>
        <dbReference type="ARBA" id="ARBA00022968"/>
    </source>
</evidence>
<evidence type="ECO:0000256" key="7">
    <source>
        <dbReference type="ARBA" id="ARBA00023136"/>
    </source>
</evidence>
<gene>
    <name evidence="14" type="primary">LOC101388598</name>
</gene>
<dbReference type="Gene3D" id="3.10.100.10">
    <property type="entry name" value="Mannose-Binding Protein A, subunit A"/>
    <property type="match status" value="1"/>
</dbReference>
<evidence type="ECO:0000256" key="11">
    <source>
        <dbReference type="SAM" id="Phobius"/>
    </source>
</evidence>
<keyword evidence="7 11" id="KW-0472">Membrane</keyword>
<evidence type="ECO:0000313" key="14">
    <source>
        <dbReference type="RefSeq" id="XP_014646808.1"/>
    </source>
</evidence>
<protein>
    <submittedName>
        <fullName evidence="14">Killer cell lectin-like receptor 2</fullName>
    </submittedName>
</protein>
<comment type="subcellular location">
    <subcellularLocation>
        <location evidence="1">Membrane</location>
        <topology evidence="1">Single-pass type II membrane protein</topology>
    </subcellularLocation>
</comment>
<keyword evidence="3" id="KW-0430">Lectin</keyword>
<dbReference type="SMART" id="SM00034">
    <property type="entry name" value="CLECT"/>
    <property type="match status" value="1"/>
</dbReference>
<dbReference type="Pfam" id="PF08391">
    <property type="entry name" value="Ly49"/>
    <property type="match status" value="1"/>
</dbReference>
<sequence length="281" mass="32719">MSNQEVIYSSLRVLQSPSESQNRLKPCGTKRPGKTDDKEFSVTWRLIVVTLGILCLILLVTVTVLGTKIFQYIQEKHQQEEILRNLSQKYHNIKNDSYLKEQLLTKKTLEYDILKSETLRQKKELDSLFIEKKRCHRKQESFSKSLQNTGKLYEDRWSCCGGKCYYFTTEKKDWKGCKQTCQSYNLSLLKIDDKDELAFIQPQTYPDNYWIGLSYNAKESKWKWIDSGTSSGTNFIIRSLPSGSRRCVFLTSTRVTDIDCSNTYNCICEKRLDCVSTACFN</sequence>
<evidence type="ECO:0000256" key="1">
    <source>
        <dbReference type="ARBA" id="ARBA00004606"/>
    </source>
</evidence>
<evidence type="ECO:0000256" key="3">
    <source>
        <dbReference type="ARBA" id="ARBA00022734"/>
    </source>
</evidence>
<dbReference type="CDD" id="cd03593">
    <property type="entry name" value="CLECT_NK_receptors_like"/>
    <property type="match status" value="1"/>
</dbReference>
<evidence type="ECO:0000313" key="13">
    <source>
        <dbReference type="Proteomes" id="UP000694910"/>
    </source>
</evidence>
<name>A0ABM1D4S7_CERSS</name>
<reference evidence="14" key="1">
    <citation type="submission" date="2025-08" db="UniProtKB">
        <authorList>
            <consortium name="RefSeq"/>
        </authorList>
    </citation>
    <scope>IDENTIFICATION</scope>
</reference>
<feature type="domain" description="C-type lectin" evidence="12">
    <location>
        <begin position="160"/>
        <end position="269"/>
    </location>
</feature>